<organism evidence="2">
    <name type="scientific">Culex pipiens</name>
    <name type="common">House mosquito</name>
    <dbReference type="NCBI Taxonomy" id="7175"/>
    <lineage>
        <taxon>Eukaryota</taxon>
        <taxon>Metazoa</taxon>
        <taxon>Ecdysozoa</taxon>
        <taxon>Arthropoda</taxon>
        <taxon>Hexapoda</taxon>
        <taxon>Insecta</taxon>
        <taxon>Pterygota</taxon>
        <taxon>Neoptera</taxon>
        <taxon>Endopterygota</taxon>
        <taxon>Diptera</taxon>
        <taxon>Nematocera</taxon>
        <taxon>Culicoidea</taxon>
        <taxon>Culicidae</taxon>
        <taxon>Culicinae</taxon>
        <taxon>Culicini</taxon>
        <taxon>Culex</taxon>
        <taxon>Culex</taxon>
    </lineage>
</organism>
<feature type="compositionally biased region" description="Polar residues" evidence="1">
    <location>
        <begin position="77"/>
        <end position="87"/>
    </location>
</feature>
<sequence>MLTTISTTTLPLLRPTTTIRQGSRPLRRMKPPACGPSRKACPTSCASSTKRCRIRRCDAPGTIVNRPPSGDSKTTRQRFTLRQSQPAATRGPISPCTTSCPPESRI</sequence>
<proteinExistence type="predicted"/>
<feature type="region of interest" description="Disordered" evidence="1">
    <location>
        <begin position="60"/>
        <end position="106"/>
    </location>
</feature>
<reference evidence="2" key="1">
    <citation type="submission" date="2021-05" db="EMBL/GenBank/DDBJ databases">
        <authorList>
            <person name="Alioto T."/>
            <person name="Alioto T."/>
            <person name="Gomez Garrido J."/>
        </authorList>
    </citation>
    <scope>NUCLEOTIDE SEQUENCE</scope>
</reference>
<protein>
    <submittedName>
        <fullName evidence="2">(northern house mosquito) hypothetical protein</fullName>
    </submittedName>
</protein>
<feature type="compositionally biased region" description="Polar residues" evidence="1">
    <location>
        <begin position="95"/>
        <end position="106"/>
    </location>
</feature>
<dbReference type="AlphaFoldDB" id="A0A8D8BZQ8"/>
<evidence type="ECO:0000256" key="1">
    <source>
        <dbReference type="SAM" id="MobiDB-lite"/>
    </source>
</evidence>
<accession>A0A8D8BZQ8</accession>
<evidence type="ECO:0000313" key="2">
    <source>
        <dbReference type="EMBL" id="CAG6482212.1"/>
    </source>
</evidence>
<name>A0A8D8BZQ8_CULPI</name>
<dbReference type="EMBL" id="HBUE01257901">
    <property type="protein sequence ID" value="CAG6557512.1"/>
    <property type="molecule type" value="Transcribed_RNA"/>
</dbReference>
<dbReference type="EMBL" id="HBUE01152897">
    <property type="protein sequence ID" value="CAG6506208.1"/>
    <property type="molecule type" value="Transcribed_RNA"/>
</dbReference>
<dbReference type="EMBL" id="HBUE01092867">
    <property type="protein sequence ID" value="CAG6482212.1"/>
    <property type="molecule type" value="Transcribed_RNA"/>
</dbReference>